<name>A0A8H3EZK0_9LECA</name>
<feature type="compositionally biased region" description="Polar residues" evidence="8">
    <location>
        <begin position="462"/>
        <end position="475"/>
    </location>
</feature>
<dbReference type="AlphaFoldDB" id="A0A8H3EZK0"/>
<dbReference type="GO" id="GO:0003735">
    <property type="term" value="F:structural constituent of ribosome"/>
    <property type="evidence" value="ECO:0007669"/>
    <property type="project" value="TreeGrafter"/>
</dbReference>
<feature type="compositionally biased region" description="Low complexity" evidence="8">
    <location>
        <begin position="423"/>
        <end position="448"/>
    </location>
</feature>
<sequence>MATQACWRCLARPAQTTNGLSASMQRLTILRPTVHTFSTSTSRSTRVSKMRKERLEEKKKRAGKPPAPGERKAMRKMIVLSNTNALAVPSLQEMTAENISDPSYRSVVLSLPDKIVSRVRAAECFKTYQKWRLFRRPSIVLRSADVRLAQMMDDAKISKRVVRQVLVGGRGSGKSLYLLQAVASAMLKDWIVITFPEGQDLVNASTDYGPMPVIRPIMYQQKAYTAALLQRIVTTNPQLAELEMSMEHQLPAGVPAGLTLSKLAILGVNDTALAQPIFQALMKELTAPGRAPLLITLDGFNHINSLTAYRSSSFKLIHAHDFYLPSWFTSYLSGKNPLPNGGAVLAAMTHSNGPNNKTLEDRLSQLEKQQSLLNGNPLNPKDNPILPYLLATGQEHLANQVPDLDPYIRYDPRVLEVFSRTNTPSISSPEVSLSDSSSPSEPSTTLSLKNEGEKGEEEEEAAQSSTNSNPPTQQAAASWASLTPADSTIQVKRIQGLTKFEAKSLMEYWALSGILRAEVSERFVGEQWSVAGGGLPGELERTCLGMRF</sequence>
<reference evidence="9" key="1">
    <citation type="submission" date="2021-03" db="EMBL/GenBank/DDBJ databases">
        <authorList>
            <person name="Tagirdzhanova G."/>
        </authorList>
    </citation>
    <scope>NUCLEOTIDE SEQUENCE</scope>
</reference>
<dbReference type="PANTHER" id="PTHR12810">
    <property type="entry name" value="MITOCHONDRIAL 28S RIBOSOMAL PROTEIN S29"/>
    <property type="match status" value="1"/>
</dbReference>
<organism evidence="9 10">
    <name type="scientific">Gomphillus americanus</name>
    <dbReference type="NCBI Taxonomy" id="1940652"/>
    <lineage>
        <taxon>Eukaryota</taxon>
        <taxon>Fungi</taxon>
        <taxon>Dikarya</taxon>
        <taxon>Ascomycota</taxon>
        <taxon>Pezizomycotina</taxon>
        <taxon>Lecanoromycetes</taxon>
        <taxon>OSLEUM clade</taxon>
        <taxon>Ostropomycetidae</taxon>
        <taxon>Ostropales</taxon>
        <taxon>Graphidaceae</taxon>
        <taxon>Gomphilloideae</taxon>
        <taxon>Gomphillus</taxon>
    </lineage>
</organism>
<keyword evidence="4" id="KW-0689">Ribosomal protein</keyword>
<evidence type="ECO:0000256" key="3">
    <source>
        <dbReference type="ARBA" id="ARBA00022946"/>
    </source>
</evidence>
<evidence type="ECO:0000256" key="7">
    <source>
        <dbReference type="ARBA" id="ARBA00035140"/>
    </source>
</evidence>
<dbReference type="PANTHER" id="PTHR12810:SF0">
    <property type="entry name" value="SMALL RIBOSOMAL SUBUNIT PROTEIN MS29"/>
    <property type="match status" value="1"/>
</dbReference>
<feature type="region of interest" description="Disordered" evidence="8">
    <location>
        <begin position="421"/>
        <end position="475"/>
    </location>
</feature>
<evidence type="ECO:0000313" key="10">
    <source>
        <dbReference type="Proteomes" id="UP000664169"/>
    </source>
</evidence>
<evidence type="ECO:0000256" key="2">
    <source>
        <dbReference type="ARBA" id="ARBA00009863"/>
    </source>
</evidence>
<feature type="region of interest" description="Disordered" evidence="8">
    <location>
        <begin position="38"/>
        <end position="71"/>
    </location>
</feature>
<gene>
    <name evidence="9" type="ORF">GOMPHAMPRED_000739</name>
</gene>
<keyword evidence="3" id="KW-0809">Transit peptide</keyword>
<dbReference type="InterPro" id="IPR019368">
    <property type="entry name" value="Ribosomal_mS29"/>
</dbReference>
<dbReference type="EMBL" id="CAJPDQ010000010">
    <property type="protein sequence ID" value="CAF9915394.1"/>
    <property type="molecule type" value="Genomic_DNA"/>
</dbReference>
<evidence type="ECO:0000256" key="4">
    <source>
        <dbReference type="ARBA" id="ARBA00022980"/>
    </source>
</evidence>
<comment type="similarity">
    <text evidence="2">Belongs to the mitochondrion-specific ribosomal protein mS29 family.</text>
</comment>
<keyword evidence="6" id="KW-0687">Ribonucleoprotein</keyword>
<comment type="caution">
    <text evidence="9">The sequence shown here is derived from an EMBL/GenBank/DDBJ whole genome shotgun (WGS) entry which is preliminary data.</text>
</comment>
<evidence type="ECO:0000256" key="6">
    <source>
        <dbReference type="ARBA" id="ARBA00023274"/>
    </source>
</evidence>
<dbReference type="Proteomes" id="UP000664169">
    <property type="component" value="Unassembled WGS sequence"/>
</dbReference>
<dbReference type="Pfam" id="PF10236">
    <property type="entry name" value="DAP3"/>
    <property type="match status" value="2"/>
</dbReference>
<evidence type="ECO:0000313" key="9">
    <source>
        <dbReference type="EMBL" id="CAF9915394.1"/>
    </source>
</evidence>
<dbReference type="OrthoDB" id="274828at2759"/>
<dbReference type="GO" id="GO:0005763">
    <property type="term" value="C:mitochondrial small ribosomal subunit"/>
    <property type="evidence" value="ECO:0007669"/>
    <property type="project" value="TreeGrafter"/>
</dbReference>
<evidence type="ECO:0000256" key="1">
    <source>
        <dbReference type="ARBA" id="ARBA00004173"/>
    </source>
</evidence>
<comment type="subcellular location">
    <subcellularLocation>
        <location evidence="1">Mitochondrion</location>
    </subcellularLocation>
</comment>
<keyword evidence="5" id="KW-0496">Mitochondrion</keyword>
<proteinExistence type="inferred from homology"/>
<evidence type="ECO:0000256" key="5">
    <source>
        <dbReference type="ARBA" id="ARBA00023128"/>
    </source>
</evidence>
<accession>A0A8H3EZK0</accession>
<protein>
    <recommendedName>
        <fullName evidence="7">Small ribosomal subunit protein mS29</fullName>
    </recommendedName>
</protein>
<evidence type="ECO:0000256" key="8">
    <source>
        <dbReference type="SAM" id="MobiDB-lite"/>
    </source>
</evidence>
<keyword evidence="10" id="KW-1185">Reference proteome</keyword>